<dbReference type="AlphaFoldDB" id="A0A0V0QBW6"/>
<sequence>MNQQGNNMEEELPQLKKYNINLSQEQEIWEKVINESGIKQKIQRDCQNQLKNSDSYDKINLQQQIKLRDLFQSDKNEGKSDIKINNNLQIQIQQLRQSQGYTAQKMQSKDQNHNEMQNKIQNNKQYEKICIDKSRSVSNQKEKYKRYVKFI</sequence>
<name>A0A0V0QBW6_PSEPJ</name>
<evidence type="ECO:0000313" key="1">
    <source>
        <dbReference type="EMBL" id="KRW99627.1"/>
    </source>
</evidence>
<reference evidence="1 2" key="1">
    <citation type="journal article" date="2015" name="Sci. Rep.">
        <title>Genome of the facultative scuticociliatosis pathogen Pseudocohnilembus persalinus provides insight into its virulence through horizontal gene transfer.</title>
        <authorList>
            <person name="Xiong J."/>
            <person name="Wang G."/>
            <person name="Cheng J."/>
            <person name="Tian M."/>
            <person name="Pan X."/>
            <person name="Warren A."/>
            <person name="Jiang C."/>
            <person name="Yuan D."/>
            <person name="Miao W."/>
        </authorList>
    </citation>
    <scope>NUCLEOTIDE SEQUENCE [LARGE SCALE GENOMIC DNA]</scope>
    <source>
        <strain evidence="1">36N120E</strain>
    </source>
</reference>
<comment type="caution">
    <text evidence="1">The sequence shown here is derived from an EMBL/GenBank/DDBJ whole genome shotgun (WGS) entry which is preliminary data.</text>
</comment>
<dbReference type="Proteomes" id="UP000054937">
    <property type="component" value="Unassembled WGS sequence"/>
</dbReference>
<organism evidence="1 2">
    <name type="scientific">Pseudocohnilembus persalinus</name>
    <name type="common">Ciliate</name>
    <dbReference type="NCBI Taxonomy" id="266149"/>
    <lineage>
        <taxon>Eukaryota</taxon>
        <taxon>Sar</taxon>
        <taxon>Alveolata</taxon>
        <taxon>Ciliophora</taxon>
        <taxon>Intramacronucleata</taxon>
        <taxon>Oligohymenophorea</taxon>
        <taxon>Scuticociliatia</taxon>
        <taxon>Philasterida</taxon>
        <taxon>Pseudocohnilembidae</taxon>
        <taxon>Pseudocohnilembus</taxon>
    </lineage>
</organism>
<protein>
    <submittedName>
        <fullName evidence="1">Uncharacterized protein</fullName>
    </submittedName>
</protein>
<dbReference type="InParanoid" id="A0A0V0QBW6"/>
<evidence type="ECO:0000313" key="2">
    <source>
        <dbReference type="Proteomes" id="UP000054937"/>
    </source>
</evidence>
<keyword evidence="2" id="KW-1185">Reference proteome</keyword>
<gene>
    <name evidence="1" type="ORF">PPERSA_03428</name>
</gene>
<proteinExistence type="predicted"/>
<dbReference type="EMBL" id="LDAU01000205">
    <property type="protein sequence ID" value="KRW99627.1"/>
    <property type="molecule type" value="Genomic_DNA"/>
</dbReference>
<accession>A0A0V0QBW6</accession>